<gene>
    <name evidence="2" type="ORF">FGO68_gene9159</name>
</gene>
<dbReference type="AlphaFoldDB" id="A0A8J8NI28"/>
<comment type="similarity">
    <text evidence="1">Belongs to the RutC family.</text>
</comment>
<evidence type="ECO:0000313" key="2">
    <source>
        <dbReference type="EMBL" id="TNV75458.1"/>
    </source>
</evidence>
<proteinExistence type="inferred from homology"/>
<dbReference type="OrthoDB" id="309640at2759"/>
<protein>
    <recommendedName>
        <fullName evidence="4">RidA family protein</fullName>
    </recommendedName>
</protein>
<reference evidence="2" key="1">
    <citation type="submission" date="2019-06" db="EMBL/GenBank/DDBJ databases">
        <authorList>
            <person name="Zheng W."/>
        </authorList>
    </citation>
    <scope>NUCLEOTIDE SEQUENCE</scope>
    <source>
        <strain evidence="2">QDHG01</strain>
    </source>
</reference>
<dbReference type="EMBL" id="RRYP01015543">
    <property type="protein sequence ID" value="TNV75458.1"/>
    <property type="molecule type" value="Genomic_DNA"/>
</dbReference>
<dbReference type="CDD" id="cd00448">
    <property type="entry name" value="YjgF_YER057c_UK114_family"/>
    <property type="match status" value="1"/>
</dbReference>
<dbReference type="Gene3D" id="3.30.1330.40">
    <property type="entry name" value="RutC-like"/>
    <property type="match status" value="1"/>
</dbReference>
<dbReference type="InterPro" id="IPR006056">
    <property type="entry name" value="RidA"/>
</dbReference>
<dbReference type="Pfam" id="PF01042">
    <property type="entry name" value="Ribonuc_L-PSP"/>
    <property type="match status" value="1"/>
</dbReference>
<organism evidence="2 3">
    <name type="scientific">Halteria grandinella</name>
    <dbReference type="NCBI Taxonomy" id="5974"/>
    <lineage>
        <taxon>Eukaryota</taxon>
        <taxon>Sar</taxon>
        <taxon>Alveolata</taxon>
        <taxon>Ciliophora</taxon>
        <taxon>Intramacronucleata</taxon>
        <taxon>Spirotrichea</taxon>
        <taxon>Stichotrichia</taxon>
        <taxon>Sporadotrichida</taxon>
        <taxon>Halteriidae</taxon>
        <taxon>Halteria</taxon>
    </lineage>
</organism>
<dbReference type="InterPro" id="IPR006175">
    <property type="entry name" value="YjgF/YER057c/UK114"/>
</dbReference>
<evidence type="ECO:0008006" key="4">
    <source>
        <dbReference type="Google" id="ProtNLM"/>
    </source>
</evidence>
<dbReference type="SUPFAM" id="SSF55298">
    <property type="entry name" value="YjgF-like"/>
    <property type="match status" value="1"/>
</dbReference>
<name>A0A8J8NI28_HALGN</name>
<dbReference type="GO" id="GO:0005829">
    <property type="term" value="C:cytosol"/>
    <property type="evidence" value="ECO:0007669"/>
    <property type="project" value="TreeGrafter"/>
</dbReference>
<keyword evidence="3" id="KW-1185">Reference proteome</keyword>
<evidence type="ECO:0000313" key="3">
    <source>
        <dbReference type="Proteomes" id="UP000785679"/>
    </source>
</evidence>
<dbReference type="PANTHER" id="PTHR11803">
    <property type="entry name" value="2-IMINOBUTANOATE/2-IMINOPROPANOATE DEAMINASE RIDA"/>
    <property type="match status" value="1"/>
</dbReference>
<dbReference type="GO" id="GO:0019239">
    <property type="term" value="F:deaminase activity"/>
    <property type="evidence" value="ECO:0007669"/>
    <property type="project" value="TreeGrafter"/>
</dbReference>
<comment type="caution">
    <text evidence="2">The sequence shown here is derived from an EMBL/GenBank/DDBJ whole genome shotgun (WGS) entry which is preliminary data.</text>
</comment>
<sequence length="189" mass="20653">MDSATKQTVISAVIGGLAALTIAFAAKKIRCKLRNKRGGHHHWRSQSELITLDSNNMPAAIGPYTKGKMVKLSDGSALAWSSGQLGLDPKSNDLVTGEDNVVAQAEQVLKNLKALAEDNGFDLEKHTVKNTVYLTDMADFNKVNQVYMKYYRGGENPYPARTCIAINALPKGGLVEIESVFFKPAEQRK</sequence>
<dbReference type="InterPro" id="IPR035959">
    <property type="entry name" value="RutC-like_sf"/>
</dbReference>
<accession>A0A8J8NI28</accession>
<dbReference type="Proteomes" id="UP000785679">
    <property type="component" value="Unassembled WGS sequence"/>
</dbReference>
<evidence type="ECO:0000256" key="1">
    <source>
        <dbReference type="ARBA" id="ARBA00010552"/>
    </source>
</evidence>
<dbReference type="NCBIfam" id="TIGR00004">
    <property type="entry name" value="Rid family detoxifying hydrolase"/>
    <property type="match status" value="1"/>
</dbReference>
<dbReference type="FunFam" id="3.30.1330.40:FF:000001">
    <property type="entry name" value="L-PSP family endoribonuclease"/>
    <property type="match status" value="1"/>
</dbReference>
<dbReference type="GO" id="GO:0005739">
    <property type="term" value="C:mitochondrion"/>
    <property type="evidence" value="ECO:0007669"/>
    <property type="project" value="TreeGrafter"/>
</dbReference>
<dbReference type="PANTHER" id="PTHR11803:SF39">
    <property type="entry name" value="2-IMINOBUTANOATE_2-IMINOPROPANOATE DEAMINASE"/>
    <property type="match status" value="1"/>
</dbReference>